<evidence type="ECO:0000256" key="3">
    <source>
        <dbReference type="ARBA" id="ARBA00023125"/>
    </source>
</evidence>
<dbReference type="InterPro" id="IPR002104">
    <property type="entry name" value="Integrase_catalytic"/>
</dbReference>
<dbReference type="Pfam" id="PF22022">
    <property type="entry name" value="Phage_int_M"/>
    <property type="match status" value="1"/>
</dbReference>
<dbReference type="PANTHER" id="PTHR30629">
    <property type="entry name" value="PROPHAGE INTEGRASE"/>
    <property type="match status" value="1"/>
</dbReference>
<proteinExistence type="inferred from homology"/>
<dbReference type="SUPFAM" id="SSF56349">
    <property type="entry name" value="DNA breaking-rejoining enzymes"/>
    <property type="match status" value="1"/>
</dbReference>
<evidence type="ECO:0000259" key="6">
    <source>
        <dbReference type="PROSITE" id="PS51898"/>
    </source>
</evidence>
<evidence type="ECO:0000256" key="4">
    <source>
        <dbReference type="ARBA" id="ARBA00023172"/>
    </source>
</evidence>
<keyword evidence="3 5" id="KW-0238">DNA-binding</keyword>
<dbReference type="Pfam" id="PF13356">
    <property type="entry name" value="Arm-DNA-bind_3"/>
    <property type="match status" value="1"/>
</dbReference>
<dbReference type="CDD" id="cd00801">
    <property type="entry name" value="INT_P4_C"/>
    <property type="match status" value="1"/>
</dbReference>
<dbReference type="InterPro" id="IPR025166">
    <property type="entry name" value="Integrase_DNA_bind_dom"/>
</dbReference>
<keyword evidence="4" id="KW-0233">DNA recombination</keyword>
<organism evidence="8 9">
    <name type="scientific">Xenorhabdus stockiae</name>
    <dbReference type="NCBI Taxonomy" id="351614"/>
    <lineage>
        <taxon>Bacteria</taxon>
        <taxon>Pseudomonadati</taxon>
        <taxon>Pseudomonadota</taxon>
        <taxon>Gammaproteobacteria</taxon>
        <taxon>Enterobacterales</taxon>
        <taxon>Morganellaceae</taxon>
        <taxon>Xenorhabdus</taxon>
    </lineage>
</organism>
<sequence length="392" mass="45292">MPLTDAKARNAKPRNKPYNLTDGRGLYLEVRPSGNKFWRYRYWITPTKDGRYTIGEYPYISLSEARSEIDRLRSIVKSGVNPTDERNNRRQEVESDKLNTFKAISSEWFENKKEILSKSTINAYKCFLSKHCYPSIGDKQIKTIKPIDILNMIKAIEKSGAPQSAIKVRALCSSVFKYAISNLKAEFDPCQVVSGSIIPPKTNHSRCLSRDEIKRYFSLIESSNINRVTRVFLKLLPFLFVRQSELRLSKVTEFNFELMIWTIDKSRMKMGKTHSVPLSPYVGKLIKEAESYSQSNEFLFSINGKKPIGRDLPNESIVNSGFKLSEITTHDFRATASTMLYEMGFRSEIIEKQLAHSQRNRVAAAYNHAEYMEERIEMMRVWENTLLDIINS</sequence>
<keyword evidence="9" id="KW-1185">Reference proteome</keyword>
<dbReference type="Gene3D" id="1.10.443.10">
    <property type="entry name" value="Intergrase catalytic core"/>
    <property type="match status" value="1"/>
</dbReference>
<gene>
    <name evidence="8" type="ORF">Xsto_03432</name>
</gene>
<dbReference type="PROSITE" id="PS51898">
    <property type="entry name" value="TYR_RECOMBINASE"/>
    <property type="match status" value="1"/>
</dbReference>
<evidence type="ECO:0000313" key="8">
    <source>
        <dbReference type="EMBL" id="PHM63975.1"/>
    </source>
</evidence>
<dbReference type="GO" id="GO:0015074">
    <property type="term" value="P:DNA integration"/>
    <property type="evidence" value="ECO:0007669"/>
    <property type="project" value="UniProtKB-KW"/>
</dbReference>
<evidence type="ECO:0000256" key="5">
    <source>
        <dbReference type="PROSITE-ProRule" id="PRU01248"/>
    </source>
</evidence>
<dbReference type="RefSeq" id="WP_099125830.1">
    <property type="nucleotide sequence ID" value="NZ_CAWNRH010000116.1"/>
</dbReference>
<dbReference type="Proteomes" id="UP000222366">
    <property type="component" value="Unassembled WGS sequence"/>
</dbReference>
<dbReference type="PANTHER" id="PTHR30629:SF2">
    <property type="entry name" value="PROPHAGE INTEGRASE INTS-RELATED"/>
    <property type="match status" value="1"/>
</dbReference>
<comment type="caution">
    <text evidence="8">The sequence shown here is derived from an EMBL/GenBank/DDBJ whole genome shotgun (WGS) entry which is preliminary data.</text>
</comment>
<evidence type="ECO:0000256" key="1">
    <source>
        <dbReference type="ARBA" id="ARBA00008857"/>
    </source>
</evidence>
<feature type="domain" description="Core-binding (CB)" evidence="7">
    <location>
        <begin position="99"/>
        <end position="180"/>
    </location>
</feature>
<dbReference type="InterPro" id="IPR038488">
    <property type="entry name" value="Integrase_DNA-bd_sf"/>
</dbReference>
<evidence type="ECO:0000259" key="7">
    <source>
        <dbReference type="PROSITE" id="PS51900"/>
    </source>
</evidence>
<dbReference type="InterPro" id="IPR011010">
    <property type="entry name" value="DNA_brk_join_enz"/>
</dbReference>
<feature type="domain" description="Tyr recombinase" evidence="6">
    <location>
        <begin position="203"/>
        <end position="380"/>
    </location>
</feature>
<dbReference type="InterPro" id="IPR050808">
    <property type="entry name" value="Phage_Integrase"/>
</dbReference>
<protein>
    <submittedName>
        <fullName evidence="8">Integrase</fullName>
    </submittedName>
</protein>
<dbReference type="PROSITE" id="PS51900">
    <property type="entry name" value="CB"/>
    <property type="match status" value="1"/>
</dbReference>
<dbReference type="Gene3D" id="1.10.150.130">
    <property type="match status" value="1"/>
</dbReference>
<dbReference type="GO" id="GO:0003677">
    <property type="term" value="F:DNA binding"/>
    <property type="evidence" value="ECO:0007669"/>
    <property type="project" value="UniProtKB-UniRule"/>
</dbReference>
<dbReference type="EMBL" id="NJAJ01000040">
    <property type="protein sequence ID" value="PHM63975.1"/>
    <property type="molecule type" value="Genomic_DNA"/>
</dbReference>
<keyword evidence="2" id="KW-0229">DNA integration</keyword>
<evidence type="ECO:0000256" key="2">
    <source>
        <dbReference type="ARBA" id="ARBA00022908"/>
    </source>
</evidence>
<evidence type="ECO:0000313" key="9">
    <source>
        <dbReference type="Proteomes" id="UP000222366"/>
    </source>
</evidence>
<dbReference type="InterPro" id="IPR010998">
    <property type="entry name" value="Integrase_recombinase_N"/>
</dbReference>
<accession>A0A2D0KKX6</accession>
<reference evidence="8 9" key="1">
    <citation type="journal article" date="2017" name="Nat. Microbiol.">
        <title>Natural product diversity associated with the nematode symbionts Photorhabdus and Xenorhabdus.</title>
        <authorList>
            <person name="Tobias N.J."/>
            <person name="Wolff H."/>
            <person name="Djahanschiri B."/>
            <person name="Grundmann F."/>
            <person name="Kronenwerth M."/>
            <person name="Shi Y.M."/>
            <person name="Simonyi S."/>
            <person name="Grun P."/>
            <person name="Shapiro-Ilan D."/>
            <person name="Pidot S.J."/>
            <person name="Stinear T.P."/>
            <person name="Ebersberger I."/>
            <person name="Bode H.B."/>
        </authorList>
    </citation>
    <scope>NUCLEOTIDE SEQUENCE [LARGE SCALE GENOMIC DNA]</scope>
    <source>
        <strain evidence="8 9">DSM 17904</strain>
    </source>
</reference>
<dbReference type="Pfam" id="PF00589">
    <property type="entry name" value="Phage_integrase"/>
    <property type="match status" value="1"/>
</dbReference>
<dbReference type="GO" id="GO:0006310">
    <property type="term" value="P:DNA recombination"/>
    <property type="evidence" value="ECO:0007669"/>
    <property type="project" value="UniProtKB-KW"/>
</dbReference>
<dbReference type="Gene3D" id="3.30.160.390">
    <property type="entry name" value="Integrase, DNA-binding domain"/>
    <property type="match status" value="1"/>
</dbReference>
<dbReference type="InterPro" id="IPR013762">
    <property type="entry name" value="Integrase-like_cat_sf"/>
</dbReference>
<name>A0A2D0KKX6_9GAMM</name>
<dbReference type="AlphaFoldDB" id="A0A2D0KKX6"/>
<comment type="similarity">
    <text evidence="1">Belongs to the 'phage' integrase family.</text>
</comment>
<dbReference type="InterPro" id="IPR044068">
    <property type="entry name" value="CB"/>
</dbReference>
<dbReference type="InterPro" id="IPR053876">
    <property type="entry name" value="Phage_int_M"/>
</dbReference>